<dbReference type="GO" id="GO:0048038">
    <property type="term" value="F:quinone binding"/>
    <property type="evidence" value="ECO:0007669"/>
    <property type="project" value="InterPro"/>
</dbReference>
<dbReference type="GO" id="GO:0052597">
    <property type="term" value="F:diamine oxidase activity"/>
    <property type="evidence" value="ECO:0007669"/>
    <property type="project" value="TreeGrafter"/>
</dbReference>
<dbReference type="PANTHER" id="PTHR10638">
    <property type="entry name" value="COPPER AMINE OXIDASE"/>
    <property type="match status" value="1"/>
</dbReference>
<dbReference type="AlphaFoldDB" id="A0A8C3GN15"/>
<feature type="domain" description="Copper amine oxidase catalytic" evidence="3">
    <location>
        <begin position="807"/>
        <end position="958"/>
    </location>
</feature>
<feature type="region of interest" description="Disordered" evidence="2">
    <location>
        <begin position="724"/>
        <end position="750"/>
    </location>
</feature>
<keyword evidence="5" id="KW-1185">Reference proteome</keyword>
<dbReference type="InterPro" id="IPR036460">
    <property type="entry name" value="Cu_amine_oxidase_C_sf"/>
</dbReference>
<dbReference type="Proteomes" id="UP000694556">
    <property type="component" value="Unassembled WGS sequence"/>
</dbReference>
<protein>
    <recommendedName>
        <fullName evidence="1">Amine oxidase</fullName>
        <ecNumber evidence="1">1.4.3.-</ecNumber>
    </recommendedName>
</protein>
<feature type="compositionally biased region" description="Low complexity" evidence="2">
    <location>
        <begin position="324"/>
        <end position="335"/>
    </location>
</feature>
<dbReference type="GO" id="GO:0009308">
    <property type="term" value="P:amine metabolic process"/>
    <property type="evidence" value="ECO:0007669"/>
    <property type="project" value="UniProtKB-UniRule"/>
</dbReference>
<dbReference type="Gene3D" id="2.70.98.20">
    <property type="entry name" value="Copper amine oxidase, catalytic domain"/>
    <property type="match status" value="1"/>
</dbReference>
<name>A0A8C3GN15_CAIMO</name>
<reference evidence="4" key="1">
    <citation type="submission" date="2025-08" db="UniProtKB">
        <authorList>
            <consortium name="Ensembl"/>
        </authorList>
    </citation>
    <scope>IDENTIFICATION</scope>
</reference>
<evidence type="ECO:0000313" key="5">
    <source>
        <dbReference type="Proteomes" id="UP000694556"/>
    </source>
</evidence>
<keyword evidence="1" id="KW-0801">TPQ</keyword>
<dbReference type="EC" id="1.4.3.-" evidence="1"/>
<evidence type="ECO:0000313" key="4">
    <source>
        <dbReference type="Ensembl" id="ENSCMMP00000021482.1"/>
    </source>
</evidence>
<proteinExistence type="inferred from homology"/>
<feature type="compositionally biased region" description="Low complexity" evidence="2">
    <location>
        <begin position="306"/>
        <end position="317"/>
    </location>
</feature>
<dbReference type="GO" id="GO:0005886">
    <property type="term" value="C:plasma membrane"/>
    <property type="evidence" value="ECO:0007669"/>
    <property type="project" value="TreeGrafter"/>
</dbReference>
<accession>A0A8C3GN15</accession>
<dbReference type="InterPro" id="IPR000269">
    <property type="entry name" value="Cu_amine_oxidase"/>
</dbReference>
<keyword evidence="1" id="KW-0186">Copper</keyword>
<feature type="compositionally biased region" description="Pro residues" evidence="2">
    <location>
        <begin position="458"/>
        <end position="468"/>
    </location>
</feature>
<dbReference type="Ensembl" id="ENSCMMT00000023536.1">
    <property type="protein sequence ID" value="ENSCMMP00000021482.1"/>
    <property type="gene ID" value="ENSCMMG00000013518.1"/>
</dbReference>
<dbReference type="InterPro" id="IPR015798">
    <property type="entry name" value="Cu_amine_oxidase_C"/>
</dbReference>
<feature type="region of interest" description="Disordered" evidence="2">
    <location>
        <begin position="366"/>
        <end position="398"/>
    </location>
</feature>
<comment type="PTM">
    <text evidence="1">Topaquinone (TPQ) is generated by copper-dependent autoxidation of a specific tyrosyl residue.</text>
</comment>
<evidence type="ECO:0000256" key="1">
    <source>
        <dbReference type="RuleBase" id="RU000672"/>
    </source>
</evidence>
<feature type="compositionally biased region" description="Low complexity" evidence="2">
    <location>
        <begin position="379"/>
        <end position="398"/>
    </location>
</feature>
<feature type="region of interest" description="Disordered" evidence="2">
    <location>
        <begin position="87"/>
        <end position="115"/>
    </location>
</feature>
<dbReference type="Pfam" id="PF01179">
    <property type="entry name" value="Cu_amine_oxid"/>
    <property type="match status" value="1"/>
</dbReference>
<keyword evidence="1" id="KW-0479">Metal-binding</keyword>
<keyword evidence="1" id="KW-0560">Oxidoreductase</keyword>
<feature type="region of interest" description="Disordered" evidence="2">
    <location>
        <begin position="445"/>
        <end position="468"/>
    </location>
</feature>
<dbReference type="GO" id="GO:0005507">
    <property type="term" value="F:copper ion binding"/>
    <property type="evidence" value="ECO:0007669"/>
    <property type="project" value="InterPro"/>
</dbReference>
<evidence type="ECO:0000259" key="3">
    <source>
        <dbReference type="Pfam" id="PF01179"/>
    </source>
</evidence>
<organism evidence="4 5">
    <name type="scientific">Cairina moschata</name>
    <name type="common">Muscovy duck</name>
    <dbReference type="NCBI Taxonomy" id="8855"/>
    <lineage>
        <taxon>Eukaryota</taxon>
        <taxon>Metazoa</taxon>
        <taxon>Chordata</taxon>
        <taxon>Craniata</taxon>
        <taxon>Vertebrata</taxon>
        <taxon>Euteleostomi</taxon>
        <taxon>Archelosauria</taxon>
        <taxon>Archosauria</taxon>
        <taxon>Dinosauria</taxon>
        <taxon>Saurischia</taxon>
        <taxon>Theropoda</taxon>
        <taxon>Coelurosauria</taxon>
        <taxon>Aves</taxon>
        <taxon>Neognathae</taxon>
        <taxon>Galloanserae</taxon>
        <taxon>Anseriformes</taxon>
        <taxon>Anatidae</taxon>
        <taxon>Anatinae</taxon>
        <taxon>Cairina</taxon>
    </lineage>
</organism>
<comment type="similarity">
    <text evidence="1">Belongs to the copper/topaquinone oxidase family.</text>
</comment>
<dbReference type="GO" id="GO:0008131">
    <property type="term" value="F:primary methylamine oxidase activity"/>
    <property type="evidence" value="ECO:0007669"/>
    <property type="project" value="InterPro"/>
</dbReference>
<reference evidence="4" key="2">
    <citation type="submission" date="2025-09" db="UniProtKB">
        <authorList>
            <consortium name="Ensembl"/>
        </authorList>
    </citation>
    <scope>IDENTIFICATION</scope>
</reference>
<dbReference type="SUPFAM" id="SSF49998">
    <property type="entry name" value="Amine oxidase catalytic domain"/>
    <property type="match status" value="1"/>
</dbReference>
<feature type="region of interest" description="Disordered" evidence="2">
    <location>
        <begin position="291"/>
        <end position="350"/>
    </location>
</feature>
<dbReference type="PANTHER" id="PTHR10638:SF3">
    <property type="entry name" value="AMILORIDE-SENSITIVE AMINE OXIDASE [COPPER-CONTAINING]"/>
    <property type="match status" value="1"/>
</dbReference>
<dbReference type="GO" id="GO:0046677">
    <property type="term" value="P:response to antibiotic"/>
    <property type="evidence" value="ECO:0007669"/>
    <property type="project" value="TreeGrafter"/>
</dbReference>
<sequence length="1018" mass="109587">MARWDGDGVTQGWDLGWGQHPRWGAWCLLPVPEPAGAGCCLQGPSTAQPCPALPHAEVQPQAPFYVCCCTAPARGCGPGLVFSPPFQQQTSADSAQRAAGRGKTTRRHVAGARRACSTATWPGTPALPTAEGFWGGSVAPHSPHALLHPASPVVLAPRTPSRCASFAPAQPHSIPRETWQRMFYWHLRIVPATGEPARPGQGLGQGSCPPCGCGELFPRGLALLLTALFLPRSPGRMWPLRLAWALAALGIAAGTDPTAPPPDKASIFADLTPAELRVVRDFLMGRPELGLSPSRGGLPGAEHALPGGAAAPQEAAGPAPPGQGRPRAPAPGSSRRLFRGAGGAQRHRIRRGAPAAAQLLPAPALQGQAHRALRRPAHDAAGVRAAAPRARAGDGAAVPAAARRHRLLVPQLHRPLPHLLGHRTPRAGARRAPQLVHAAALRGGLLPAPRGAGDPHRPPGPRPAPLGRPEPLVQQAVLLQPAGAGRALRAGAGGRGTAGRPRVPAPLLHLRAARALHHRHPHRRARGQGVRAPGPALPAAGEPAGVRGLEPGLPPALLLRPPALRPALQRGARGLRGERAGGHRLLRRRHAGRHADQVHRRRLGHGLRHLRAGPRHRLPRGGHVPGRPPLLRRRQAGAFCPRRLHLRAAHGRPAPAALQQQLPGRVPLLRRAGGARPGAAHNLHRLQLRLHLGLPPLPQRRDGGQGPRHRLHPRHLLYAAGPALRQPRPEPRPGQHAHPPGALQGGPGHRRCSPLLTPWGWTLCQQLREGAWGWHGAGEGARGHVPAAAGIPRVILEQLRLTASPLAGTGNSFETVDLSFENISNPWSPDARVVQPWLHRQPRRSERQAAFPLGQALPRYLLFSNPRQHNRWGHARSYRIQHSSHAGRVLPRGWREERGISWGRYHLAVTRHHENEAVSSSLYTQNDPWEPLVNFESFIRDDESIEDQDLVAWVTVGFFLRPFNFFDEDPSVASLSPIIVRPLDQTFSRLEVQRWTPDTPGPCVAPGPFTYNGTYRPE</sequence>
<evidence type="ECO:0000256" key="2">
    <source>
        <dbReference type="SAM" id="MobiDB-lite"/>
    </source>
</evidence>
<comment type="cofactor">
    <cofactor evidence="1">
        <name>Cu cation</name>
        <dbReference type="ChEBI" id="CHEBI:23378"/>
    </cofactor>
    <text evidence="1">Contains 1 topaquinone per subunit.</text>
</comment>